<gene>
    <name evidence="2" type="ORF">ERS132416_01760</name>
</gene>
<protein>
    <submittedName>
        <fullName evidence="2">Uncharacterized protein</fullName>
    </submittedName>
</protein>
<proteinExistence type="predicted"/>
<accession>A0A0Z8H153</accession>
<evidence type="ECO:0000256" key="1">
    <source>
        <dbReference type="SAM" id="Phobius"/>
    </source>
</evidence>
<sequence>MKEFNQSNSENKLSNFALFITFLTLAWSVYLFPDIIGDISDNILIAKILLIIGVFFISTFGNENSKDLYENLGVGLGFVIIWLAFYADLPMNWYFRMPFFIIFGMFGCFGVYQAIIRQSIQLYNLYTSKTPTYGKTLHSKNRKFITGKFVIQLIEVLAALATILQFIGIEL</sequence>
<feature type="transmembrane region" description="Helical" evidence="1">
    <location>
        <begin position="68"/>
        <end position="87"/>
    </location>
</feature>
<name>A0A0Z8H153_STRSU</name>
<keyword evidence="1" id="KW-0812">Transmembrane</keyword>
<feature type="transmembrane region" description="Helical" evidence="1">
    <location>
        <begin position="12"/>
        <end position="32"/>
    </location>
</feature>
<reference evidence="2 3" key="1">
    <citation type="submission" date="2016-02" db="EMBL/GenBank/DDBJ databases">
        <authorList>
            <consortium name="Pathogen Informatics"/>
        </authorList>
    </citation>
    <scope>NUCLEOTIDE SEQUENCE [LARGE SCALE GENOMIC DNA]</scope>
    <source>
        <strain evidence="2 3">LSS54</strain>
    </source>
</reference>
<dbReference type="EMBL" id="FIHD01000036">
    <property type="protein sequence ID" value="CYV08532.1"/>
    <property type="molecule type" value="Genomic_DNA"/>
</dbReference>
<evidence type="ECO:0000313" key="2">
    <source>
        <dbReference type="EMBL" id="CYV08532.1"/>
    </source>
</evidence>
<feature type="transmembrane region" description="Helical" evidence="1">
    <location>
        <begin position="149"/>
        <end position="169"/>
    </location>
</feature>
<organism evidence="2 3">
    <name type="scientific">Streptococcus suis</name>
    <dbReference type="NCBI Taxonomy" id="1307"/>
    <lineage>
        <taxon>Bacteria</taxon>
        <taxon>Bacillati</taxon>
        <taxon>Bacillota</taxon>
        <taxon>Bacilli</taxon>
        <taxon>Lactobacillales</taxon>
        <taxon>Streptococcaceae</taxon>
        <taxon>Streptococcus</taxon>
    </lineage>
</organism>
<feature type="transmembrane region" description="Helical" evidence="1">
    <location>
        <begin position="93"/>
        <end position="115"/>
    </location>
</feature>
<dbReference type="AlphaFoldDB" id="A0A0Z8H153"/>
<keyword evidence="1" id="KW-1133">Transmembrane helix</keyword>
<dbReference type="RefSeq" id="WP_044773784.1">
    <property type="nucleotide sequence ID" value="NZ_CEFG01000008.1"/>
</dbReference>
<keyword evidence="1" id="KW-0472">Membrane</keyword>
<evidence type="ECO:0000313" key="3">
    <source>
        <dbReference type="Proteomes" id="UP000073494"/>
    </source>
</evidence>
<feature type="transmembrane region" description="Helical" evidence="1">
    <location>
        <begin position="44"/>
        <end position="61"/>
    </location>
</feature>
<dbReference type="Proteomes" id="UP000073494">
    <property type="component" value="Unassembled WGS sequence"/>
</dbReference>